<reference evidence="2 3" key="1">
    <citation type="submission" date="2023-12" db="EMBL/GenBank/DDBJ databases">
        <title>Thiobacillus sedimentum sp. nov., a chemolithoautotrophic sulfur-oxidizing bacterium isolated from freshwater sediment.</title>
        <authorList>
            <person name="Luo J."/>
            <person name="Dai C."/>
        </authorList>
    </citation>
    <scope>NUCLEOTIDE SEQUENCE [LARGE SCALE GENOMIC DNA]</scope>
    <source>
        <strain evidence="2 3">SCUT-2</strain>
    </source>
</reference>
<gene>
    <name evidence="2" type="ORF">VA613_06895</name>
</gene>
<dbReference type="InterPro" id="IPR025364">
    <property type="entry name" value="DUF4268"/>
</dbReference>
<organism evidence="2 3">
    <name type="scientific">Thiobacillus sedimenti</name>
    <dbReference type="NCBI Taxonomy" id="3110231"/>
    <lineage>
        <taxon>Bacteria</taxon>
        <taxon>Pseudomonadati</taxon>
        <taxon>Pseudomonadota</taxon>
        <taxon>Betaproteobacteria</taxon>
        <taxon>Nitrosomonadales</taxon>
        <taxon>Thiobacillaceae</taxon>
        <taxon>Thiobacillus</taxon>
    </lineage>
</organism>
<sequence length="315" mass="35793">MKPNLARLERVSLRAAWKHEAGEFTPWLAQDENLQLLAEALGLAEMELVATEHPVGDFKVDILCSDDDGEIIIENQLEKTNHTHLGQIITYAAGVGAKKVVWVAESFRAEHVAALEFLNQNTTGDLNFFAVEVELWRIADSPMAPSFNVVVKPNDWSKSGREIARAASTATPTKQLQLRFWTDFLAYLEPRNSPLKPQKPRAQHWLNIKIGRAGFKMAATVNSREARLGMEVYISHEQSKQYFQQLLQHRTDIEQRLGFPLEWQELPESHACRIAVFRPESPLDDEAQWPSYMSWLADVGAKLDGVFRPLVRELP</sequence>
<dbReference type="Gene3D" id="3.40.1350.10">
    <property type="match status" value="1"/>
</dbReference>
<dbReference type="EMBL" id="CP141769">
    <property type="protein sequence ID" value="WRS40599.1"/>
    <property type="molecule type" value="Genomic_DNA"/>
</dbReference>
<name>A0ABZ1CMM1_9PROT</name>
<dbReference type="Pfam" id="PF14088">
    <property type="entry name" value="DUF4268"/>
    <property type="match status" value="1"/>
</dbReference>
<evidence type="ECO:0000313" key="2">
    <source>
        <dbReference type="EMBL" id="WRS40599.1"/>
    </source>
</evidence>
<evidence type="ECO:0000313" key="3">
    <source>
        <dbReference type="Proteomes" id="UP001334732"/>
    </source>
</evidence>
<proteinExistence type="predicted"/>
<protein>
    <submittedName>
        <fullName evidence="2">DUF4268 domain-containing protein</fullName>
    </submittedName>
</protein>
<accession>A0ABZ1CMM1</accession>
<feature type="domain" description="DUF4268" evidence="1">
    <location>
        <begin position="176"/>
        <end position="309"/>
    </location>
</feature>
<dbReference type="RefSeq" id="WP_324781126.1">
    <property type="nucleotide sequence ID" value="NZ_CP141769.1"/>
</dbReference>
<keyword evidence="3" id="KW-1185">Reference proteome</keyword>
<dbReference type="InterPro" id="IPR011856">
    <property type="entry name" value="tRNA_endonuc-like_dom_sf"/>
</dbReference>
<dbReference type="Proteomes" id="UP001334732">
    <property type="component" value="Chromosome"/>
</dbReference>
<evidence type="ECO:0000259" key="1">
    <source>
        <dbReference type="Pfam" id="PF14088"/>
    </source>
</evidence>